<dbReference type="PANTHER" id="PTHR10151:SF120">
    <property type="entry name" value="BIS(5'-ADENOSYL)-TRIPHOSPHATASE"/>
    <property type="match status" value="1"/>
</dbReference>
<accession>A0A971S1W5</accession>
<gene>
    <name evidence="1" type="ORF">GXY80_09440</name>
</gene>
<name>A0A971S1W5_9BACT</name>
<dbReference type="GO" id="GO:0016787">
    <property type="term" value="F:hydrolase activity"/>
    <property type="evidence" value="ECO:0007669"/>
    <property type="project" value="UniProtKB-KW"/>
</dbReference>
<reference evidence="1" key="1">
    <citation type="journal article" date="2020" name="Biotechnol. Biofuels">
        <title>New insights from the biogas microbiome by comprehensive genome-resolved metagenomics of nearly 1600 species originating from multiple anaerobic digesters.</title>
        <authorList>
            <person name="Campanaro S."/>
            <person name="Treu L."/>
            <person name="Rodriguez-R L.M."/>
            <person name="Kovalovszki A."/>
            <person name="Ziels R.M."/>
            <person name="Maus I."/>
            <person name="Zhu X."/>
            <person name="Kougias P.G."/>
            <person name="Basile A."/>
            <person name="Luo G."/>
            <person name="Schluter A."/>
            <person name="Konstantinidis K.T."/>
            <person name="Angelidaki I."/>
        </authorList>
    </citation>
    <scope>NUCLEOTIDE SEQUENCE</scope>
    <source>
        <strain evidence="1">AS06rmzACSIP_7</strain>
    </source>
</reference>
<keyword evidence="1" id="KW-0378">Hydrolase</keyword>
<dbReference type="Proteomes" id="UP000777265">
    <property type="component" value="Unassembled WGS sequence"/>
</dbReference>
<dbReference type="InterPro" id="IPR002591">
    <property type="entry name" value="Phosphodiest/P_Trfase"/>
</dbReference>
<dbReference type="Gene3D" id="3.40.720.10">
    <property type="entry name" value="Alkaline Phosphatase, subunit A"/>
    <property type="match status" value="1"/>
</dbReference>
<proteinExistence type="predicted"/>
<comment type="caution">
    <text evidence="1">The sequence shown here is derived from an EMBL/GenBank/DDBJ whole genome shotgun (WGS) entry which is preliminary data.</text>
</comment>
<dbReference type="PANTHER" id="PTHR10151">
    <property type="entry name" value="ECTONUCLEOTIDE PYROPHOSPHATASE/PHOSPHODIESTERASE"/>
    <property type="match status" value="1"/>
</dbReference>
<evidence type="ECO:0000313" key="1">
    <source>
        <dbReference type="EMBL" id="NLW35687.1"/>
    </source>
</evidence>
<reference evidence="1" key="2">
    <citation type="submission" date="2020-01" db="EMBL/GenBank/DDBJ databases">
        <authorList>
            <person name="Campanaro S."/>
        </authorList>
    </citation>
    <scope>NUCLEOTIDE SEQUENCE</scope>
    <source>
        <strain evidence="1">AS06rmzACSIP_7</strain>
    </source>
</reference>
<dbReference type="EMBL" id="JAAYEE010000157">
    <property type="protein sequence ID" value="NLW35687.1"/>
    <property type="molecule type" value="Genomic_DNA"/>
</dbReference>
<evidence type="ECO:0000313" key="2">
    <source>
        <dbReference type="Proteomes" id="UP000777265"/>
    </source>
</evidence>
<organism evidence="1 2">
    <name type="scientific">Syntrophorhabdus aromaticivorans</name>
    <dbReference type="NCBI Taxonomy" id="328301"/>
    <lineage>
        <taxon>Bacteria</taxon>
        <taxon>Pseudomonadati</taxon>
        <taxon>Thermodesulfobacteriota</taxon>
        <taxon>Syntrophorhabdia</taxon>
        <taxon>Syntrophorhabdales</taxon>
        <taxon>Syntrophorhabdaceae</taxon>
        <taxon>Syntrophorhabdus</taxon>
    </lineage>
</organism>
<dbReference type="AlphaFoldDB" id="A0A971S1W5"/>
<dbReference type="Pfam" id="PF01663">
    <property type="entry name" value="Phosphodiest"/>
    <property type="match status" value="1"/>
</dbReference>
<sequence length="505" mass="56966">MVKNSRKIFVLGLDGVSWDQLNPLMKEGVLKNLKSICAKGVSGRMESIIPPETVPAWFAIATGLNPGKTGVFDYVNRTSRDSHTIVPLSPNCYSQRSIWDYLGKNGYEVGLFGYPTMSPPLEVQGFCVSGPDRSWEHPLAFPEGLEQELNDITGGYEDHINLRNPKYRKDIDTFFTDLNRIIKKQCNAIKYLAEKKNWDFFFAVFTFTDWMEHMLCKYYDTSHPDHDPPASREVLKKYHETWAIIDEFIGGLKSMLSEETLMMIISDHGSGPVASAFYANTWLERMGWLRKKRGWKQRVAGNLKLFDGKSHSRYGSRVFRILRNRILKIKNIMDMIDVESSLAISPDHNVMAGCLHLTQAGKKIPGFRDKLVQELRELPQKIDGIESVEIYLPEETYHGECVGLSPDIIFAINKYGCTVEVDFNDKPFSASPSLPWRSGGHAPMGIFIGSGDGVAPQTLERLHILDMAPTILAFYCVPVPANMDGNARLSWVTPNQDRPCRSGSG</sequence>
<protein>
    <submittedName>
        <fullName evidence="1">Sulfatase-like hydrolase/transferase</fullName>
    </submittedName>
</protein>
<dbReference type="SUPFAM" id="SSF53649">
    <property type="entry name" value="Alkaline phosphatase-like"/>
    <property type="match status" value="1"/>
</dbReference>
<dbReference type="InterPro" id="IPR017850">
    <property type="entry name" value="Alkaline_phosphatase_core_sf"/>
</dbReference>